<dbReference type="AlphaFoldDB" id="A0A7I8KQ20"/>
<keyword evidence="8" id="KW-1185">Reference proteome</keyword>
<dbReference type="FunFam" id="3.20.20.80:FF:000069">
    <property type="entry name" value="Beta-glucosidase 1"/>
    <property type="match status" value="1"/>
</dbReference>
<dbReference type="InterPro" id="IPR017853">
    <property type="entry name" value="GH"/>
</dbReference>
<gene>
    <name evidence="7" type="ORF">SI8410_07010583</name>
</gene>
<dbReference type="EMBL" id="LR746270">
    <property type="protein sequence ID" value="CAA7399913.1"/>
    <property type="molecule type" value="Genomic_DNA"/>
</dbReference>
<dbReference type="PROSITE" id="PS00653">
    <property type="entry name" value="GLYCOSYL_HYDROL_F1_2"/>
    <property type="match status" value="1"/>
</dbReference>
<evidence type="ECO:0000256" key="2">
    <source>
        <dbReference type="ARBA" id="ARBA00022729"/>
    </source>
</evidence>
<feature type="chain" id="PRO_5029836154" evidence="6">
    <location>
        <begin position="32"/>
        <end position="498"/>
    </location>
</feature>
<protein>
    <submittedName>
        <fullName evidence="7">Uncharacterized protein</fullName>
    </submittedName>
</protein>
<feature type="signal peptide" evidence="6">
    <location>
        <begin position="1"/>
        <end position="31"/>
    </location>
</feature>
<reference evidence="7" key="1">
    <citation type="submission" date="2020-02" db="EMBL/GenBank/DDBJ databases">
        <authorList>
            <person name="Scholz U."/>
            <person name="Mascher M."/>
            <person name="Fiebig A."/>
        </authorList>
    </citation>
    <scope>NUCLEOTIDE SEQUENCE</scope>
</reference>
<dbReference type="OrthoDB" id="65569at2759"/>
<dbReference type="PANTHER" id="PTHR10353:SF29">
    <property type="entry name" value="BETA-GLUCOSIDASE 11"/>
    <property type="match status" value="1"/>
</dbReference>
<dbReference type="Proteomes" id="UP000663760">
    <property type="component" value="Chromosome 7"/>
</dbReference>
<evidence type="ECO:0000256" key="5">
    <source>
        <dbReference type="RuleBase" id="RU003690"/>
    </source>
</evidence>
<dbReference type="InterPro" id="IPR033132">
    <property type="entry name" value="GH_1_N_CS"/>
</dbReference>
<dbReference type="InterPro" id="IPR001360">
    <property type="entry name" value="Glyco_hydro_1"/>
</dbReference>
<keyword evidence="2 6" id="KW-0732">Signal</keyword>
<sequence length="498" mass="55121">MGGSLAGLPAPVVVVVVVVLLLLLPPPLCSSSRSLSASEFSRADFPPDFVFGAGTSAYQVEGAVNEDGKGPSIWDTFTHAGKVIDGSTADVTADGYHHYKGDVKLMSEIGLEGYRFSISWSRLLPSGRGVVNTKGVEYYNNLINELVNHGIQPHVTIYHLDLPQALEDEYQGWLSPKIVDDFVAYADLCFREFGDRVSYWTTINEANILAIGAYDNGVLAPGRCSYPFGIFNCTAGNSTVEPYIAEHNVLLAHAAAAELYRTKYQAIQKGSIGINVYTFGFYSRTNTTADLEATRRAIDFWVGWVLDPLVFGDYPKSMKKMVGSKIPSITDSQSKQLKGSIDFIAINYYASLYVSNDPAPKRGLEDFNGDFIPSVIPIDPIGLESCLLYLKDTYGNLPVYIHENGIPTGYNVTLDDTVRINATKSYIGGILSAIRRGANTRGYFIWSLLDVFELLTGYQTRFGLYFVDFEDKNRTRKPKLSALWYRDFLMKTNELKAI</sequence>
<evidence type="ECO:0000256" key="3">
    <source>
        <dbReference type="ARBA" id="ARBA00022801"/>
    </source>
</evidence>
<accession>A0A7I8KQ20</accession>
<dbReference type="PRINTS" id="PR00131">
    <property type="entry name" value="GLHYDRLASE1"/>
</dbReference>
<dbReference type="Gene3D" id="3.20.20.80">
    <property type="entry name" value="Glycosidases"/>
    <property type="match status" value="1"/>
</dbReference>
<keyword evidence="3" id="KW-0378">Hydrolase</keyword>
<evidence type="ECO:0000313" key="7">
    <source>
        <dbReference type="EMBL" id="CAA7399913.1"/>
    </source>
</evidence>
<proteinExistence type="inferred from homology"/>
<comment type="similarity">
    <text evidence="1 5">Belongs to the glycosyl hydrolase 1 family.</text>
</comment>
<evidence type="ECO:0000256" key="4">
    <source>
        <dbReference type="ARBA" id="ARBA00023180"/>
    </source>
</evidence>
<dbReference type="GO" id="GO:0008422">
    <property type="term" value="F:beta-glucosidase activity"/>
    <property type="evidence" value="ECO:0007669"/>
    <property type="project" value="TreeGrafter"/>
</dbReference>
<evidence type="ECO:0000256" key="6">
    <source>
        <dbReference type="SAM" id="SignalP"/>
    </source>
</evidence>
<dbReference type="SUPFAM" id="SSF51445">
    <property type="entry name" value="(Trans)glycosidases"/>
    <property type="match status" value="1"/>
</dbReference>
<keyword evidence="4" id="KW-0325">Glycoprotein</keyword>
<dbReference type="PANTHER" id="PTHR10353">
    <property type="entry name" value="GLYCOSYL HYDROLASE"/>
    <property type="match status" value="1"/>
</dbReference>
<evidence type="ECO:0000313" key="8">
    <source>
        <dbReference type="Proteomes" id="UP000663760"/>
    </source>
</evidence>
<dbReference type="Pfam" id="PF00232">
    <property type="entry name" value="Glyco_hydro_1"/>
    <property type="match status" value="1"/>
</dbReference>
<evidence type="ECO:0000256" key="1">
    <source>
        <dbReference type="ARBA" id="ARBA00010838"/>
    </source>
</evidence>
<dbReference type="GO" id="GO:0005975">
    <property type="term" value="P:carbohydrate metabolic process"/>
    <property type="evidence" value="ECO:0007669"/>
    <property type="project" value="InterPro"/>
</dbReference>
<name>A0A7I8KQ20_SPIIN</name>
<organism evidence="7 8">
    <name type="scientific">Spirodela intermedia</name>
    <name type="common">Intermediate duckweed</name>
    <dbReference type="NCBI Taxonomy" id="51605"/>
    <lineage>
        <taxon>Eukaryota</taxon>
        <taxon>Viridiplantae</taxon>
        <taxon>Streptophyta</taxon>
        <taxon>Embryophyta</taxon>
        <taxon>Tracheophyta</taxon>
        <taxon>Spermatophyta</taxon>
        <taxon>Magnoliopsida</taxon>
        <taxon>Liliopsida</taxon>
        <taxon>Araceae</taxon>
        <taxon>Lemnoideae</taxon>
        <taxon>Spirodela</taxon>
    </lineage>
</organism>